<proteinExistence type="predicted"/>
<gene>
    <name evidence="1" type="ORF">NCTC9695_05735</name>
</gene>
<sequence>MAAKWRERMSLAPSIMFELLDSISIDWRNPARKLLCSSVKQSGASMA</sequence>
<reference evidence="1 2" key="1">
    <citation type="submission" date="2018-12" db="EMBL/GenBank/DDBJ databases">
        <authorList>
            <consortium name="Pathogen Informatics"/>
        </authorList>
    </citation>
    <scope>NUCLEOTIDE SEQUENCE [LARGE SCALE GENOMIC DNA]</scope>
    <source>
        <strain evidence="1 2">NCTC9695</strain>
    </source>
</reference>
<dbReference type="Proteomes" id="UP000275777">
    <property type="component" value="Chromosome"/>
</dbReference>
<organism evidence="1 2">
    <name type="scientific">Chromobacterium violaceum</name>
    <dbReference type="NCBI Taxonomy" id="536"/>
    <lineage>
        <taxon>Bacteria</taxon>
        <taxon>Pseudomonadati</taxon>
        <taxon>Pseudomonadota</taxon>
        <taxon>Betaproteobacteria</taxon>
        <taxon>Neisseriales</taxon>
        <taxon>Chromobacteriaceae</taxon>
        <taxon>Chromobacterium</taxon>
    </lineage>
</organism>
<name>A0A3S4LNZ1_CHRVL</name>
<accession>A0A3S4LNZ1</accession>
<protein>
    <submittedName>
        <fullName evidence="1">Uncharacterized protein</fullName>
    </submittedName>
</protein>
<evidence type="ECO:0000313" key="1">
    <source>
        <dbReference type="EMBL" id="VEB45225.1"/>
    </source>
</evidence>
<dbReference type="EMBL" id="LR134182">
    <property type="protein sequence ID" value="VEB45225.1"/>
    <property type="molecule type" value="Genomic_DNA"/>
</dbReference>
<evidence type="ECO:0000313" key="2">
    <source>
        <dbReference type="Proteomes" id="UP000275777"/>
    </source>
</evidence>
<dbReference type="AlphaFoldDB" id="A0A3S4LNZ1"/>